<feature type="region of interest" description="Disordered" evidence="1">
    <location>
        <begin position="198"/>
        <end position="217"/>
    </location>
</feature>
<name>A0AA39HW77_9BILA</name>
<keyword evidence="3" id="KW-1185">Reference proteome</keyword>
<feature type="compositionally biased region" description="Basic and acidic residues" evidence="1">
    <location>
        <begin position="200"/>
        <end position="211"/>
    </location>
</feature>
<accession>A0AA39HW77</accession>
<dbReference type="EMBL" id="JAUCMV010000003">
    <property type="protein sequence ID" value="KAK0413182.1"/>
    <property type="molecule type" value="Genomic_DNA"/>
</dbReference>
<proteinExistence type="predicted"/>
<protein>
    <submittedName>
        <fullName evidence="2">Uncharacterized protein</fullName>
    </submittedName>
</protein>
<feature type="compositionally biased region" description="Basic and acidic residues" evidence="1">
    <location>
        <begin position="232"/>
        <end position="245"/>
    </location>
</feature>
<evidence type="ECO:0000256" key="1">
    <source>
        <dbReference type="SAM" id="MobiDB-lite"/>
    </source>
</evidence>
<sequence length="302" mass="34481">MAVMRMMPAVVIKPEADRGKFICWVSEKQELLELNIIDGTDIRPGSWINLKKDEKGNIVTYSDMMDPYLSQGNDECVQIQCHAKIPPEDYARQHKNRAMLFNPKLGWALAIPEMADRVKELRNTTVKAVYCCIFDRDHFRKMHKKLGTIWVMLQLSTNLDENDEDYNAPVPWQKQEIGKSSALNEQGTSLATAPYVVVSRDGDPQPPERRRGFGRHVKLPRPEPVVIPVDLSHLHRPEEKPKSEPEPELAPNKAAKDRMILKHLKAMCVDDATLRLLDPSVYDALNGILNTYNHLLQLEGEK</sequence>
<evidence type="ECO:0000313" key="2">
    <source>
        <dbReference type="EMBL" id="KAK0413182.1"/>
    </source>
</evidence>
<evidence type="ECO:0000313" key="3">
    <source>
        <dbReference type="Proteomes" id="UP001175271"/>
    </source>
</evidence>
<comment type="caution">
    <text evidence="2">The sequence shown here is derived from an EMBL/GenBank/DDBJ whole genome shotgun (WGS) entry which is preliminary data.</text>
</comment>
<gene>
    <name evidence="2" type="ORF">QR680_006648</name>
</gene>
<dbReference type="Proteomes" id="UP001175271">
    <property type="component" value="Unassembled WGS sequence"/>
</dbReference>
<reference evidence="2" key="1">
    <citation type="submission" date="2023-06" db="EMBL/GenBank/DDBJ databases">
        <title>Genomic analysis of the entomopathogenic nematode Steinernema hermaphroditum.</title>
        <authorList>
            <person name="Schwarz E.M."/>
            <person name="Heppert J.K."/>
            <person name="Baniya A."/>
            <person name="Schwartz H.T."/>
            <person name="Tan C.-H."/>
            <person name="Antoshechkin I."/>
            <person name="Sternberg P.W."/>
            <person name="Goodrich-Blair H."/>
            <person name="Dillman A.R."/>
        </authorList>
    </citation>
    <scope>NUCLEOTIDE SEQUENCE</scope>
    <source>
        <strain evidence="2">PS9179</strain>
        <tissue evidence="2">Whole animal</tissue>
    </source>
</reference>
<organism evidence="2 3">
    <name type="scientific">Steinernema hermaphroditum</name>
    <dbReference type="NCBI Taxonomy" id="289476"/>
    <lineage>
        <taxon>Eukaryota</taxon>
        <taxon>Metazoa</taxon>
        <taxon>Ecdysozoa</taxon>
        <taxon>Nematoda</taxon>
        <taxon>Chromadorea</taxon>
        <taxon>Rhabditida</taxon>
        <taxon>Tylenchina</taxon>
        <taxon>Panagrolaimomorpha</taxon>
        <taxon>Strongyloidoidea</taxon>
        <taxon>Steinernematidae</taxon>
        <taxon>Steinernema</taxon>
    </lineage>
</organism>
<dbReference type="AlphaFoldDB" id="A0AA39HW77"/>
<feature type="region of interest" description="Disordered" evidence="1">
    <location>
        <begin position="231"/>
        <end position="254"/>
    </location>
</feature>